<proteinExistence type="predicted"/>
<accession>A0A1S8WRB7</accession>
<evidence type="ECO:0000313" key="2">
    <source>
        <dbReference type="Proteomes" id="UP000243686"/>
    </source>
</evidence>
<feature type="non-terminal residue" evidence="1">
    <location>
        <position position="1"/>
    </location>
</feature>
<feature type="non-terminal residue" evidence="1">
    <location>
        <position position="175"/>
    </location>
</feature>
<name>A0A1S8WRB7_OPIVI</name>
<sequence>GEAYKWLRNRSPGAWERGLLSECSHKYSPDYSNITFDVELDFDLVPEEYKGALSDGFLEWYIIRQINGGDESCLVVDGNGFELLLVTPVEEGLCDQFVGKSFNKGQVSVSGCSFVSKSDKEVDGVVLGEYELILLDQGNSPAGHNVDYIFYVRKINGPESECTYEGDWGKYVYPD</sequence>
<keyword evidence="2" id="KW-1185">Reference proteome</keyword>
<dbReference type="AlphaFoldDB" id="A0A1S8WRB7"/>
<gene>
    <name evidence="1" type="ORF">X801_07261</name>
</gene>
<protein>
    <submittedName>
        <fullName evidence="1">Uncharacterized protein</fullName>
    </submittedName>
</protein>
<dbReference type="Proteomes" id="UP000243686">
    <property type="component" value="Unassembled WGS sequence"/>
</dbReference>
<organism evidence="1 2">
    <name type="scientific">Opisthorchis viverrini</name>
    <name type="common">Southeast Asian liver fluke</name>
    <dbReference type="NCBI Taxonomy" id="6198"/>
    <lineage>
        <taxon>Eukaryota</taxon>
        <taxon>Metazoa</taxon>
        <taxon>Spiralia</taxon>
        <taxon>Lophotrochozoa</taxon>
        <taxon>Platyhelminthes</taxon>
        <taxon>Trematoda</taxon>
        <taxon>Digenea</taxon>
        <taxon>Opisthorchiida</taxon>
        <taxon>Opisthorchiata</taxon>
        <taxon>Opisthorchiidae</taxon>
        <taxon>Opisthorchis</taxon>
    </lineage>
</organism>
<dbReference type="EMBL" id="KV896267">
    <property type="protein sequence ID" value="OON16911.1"/>
    <property type="molecule type" value="Genomic_DNA"/>
</dbReference>
<evidence type="ECO:0000313" key="1">
    <source>
        <dbReference type="EMBL" id="OON16911.1"/>
    </source>
</evidence>
<reference evidence="1 2" key="1">
    <citation type="submission" date="2015-03" db="EMBL/GenBank/DDBJ databases">
        <title>Draft genome of the nematode, Opisthorchis viverrini.</title>
        <authorList>
            <person name="Mitreva M."/>
        </authorList>
    </citation>
    <scope>NUCLEOTIDE SEQUENCE [LARGE SCALE GENOMIC DNA]</scope>
    <source>
        <strain evidence="1">Khon Kaen</strain>
    </source>
</reference>